<dbReference type="EMBL" id="FQZH01000001">
    <property type="protein sequence ID" value="SHI66900.1"/>
    <property type="molecule type" value="Genomic_DNA"/>
</dbReference>
<gene>
    <name evidence="1" type="ORF">SAMN05444337_0518</name>
</gene>
<name>A0A1M6D107_9FLAO</name>
<organism evidence="1 2">
    <name type="scientific">Flavobacterium haoranii</name>
    <dbReference type="NCBI Taxonomy" id="683124"/>
    <lineage>
        <taxon>Bacteria</taxon>
        <taxon>Pseudomonadati</taxon>
        <taxon>Bacteroidota</taxon>
        <taxon>Flavobacteriia</taxon>
        <taxon>Flavobacteriales</taxon>
        <taxon>Flavobacteriaceae</taxon>
        <taxon>Flavobacterium</taxon>
    </lineage>
</organism>
<proteinExistence type="predicted"/>
<dbReference type="OrthoDB" id="795045at2"/>
<dbReference type="Proteomes" id="UP000184232">
    <property type="component" value="Unassembled WGS sequence"/>
</dbReference>
<dbReference type="STRING" id="683124.SAMN05444337_0518"/>
<reference evidence="2" key="1">
    <citation type="submission" date="2016-11" db="EMBL/GenBank/DDBJ databases">
        <authorList>
            <person name="Varghese N."/>
            <person name="Submissions S."/>
        </authorList>
    </citation>
    <scope>NUCLEOTIDE SEQUENCE [LARGE SCALE GENOMIC DNA]</scope>
    <source>
        <strain evidence="2">DSM 22807</strain>
    </source>
</reference>
<sequence>MNKITGFILSFFILISNLGLAVNIHYCHDKVASITLGYPEGDSCNDDEGTCCAKAESHKKCCSETSIKTEKKSDNLVVKSLSLDLQQFVVAQEFDFNFQKQTVSIDNQKLIENYCESNSPPLYKLYCQLVFYA</sequence>
<dbReference type="RefSeq" id="WP_072781347.1">
    <property type="nucleotide sequence ID" value="NZ_CP045292.1"/>
</dbReference>
<dbReference type="InterPro" id="IPR058512">
    <property type="entry name" value="DUF8199"/>
</dbReference>
<keyword evidence="2" id="KW-1185">Reference proteome</keyword>
<dbReference type="NCBIfam" id="NF047658">
    <property type="entry name" value="HYC_CC_PP"/>
    <property type="match status" value="1"/>
</dbReference>
<protein>
    <submittedName>
        <fullName evidence="1">Uncharacterized protein</fullName>
    </submittedName>
</protein>
<dbReference type="AlphaFoldDB" id="A0A1M6D107"/>
<evidence type="ECO:0000313" key="2">
    <source>
        <dbReference type="Proteomes" id="UP000184232"/>
    </source>
</evidence>
<dbReference type="InterPro" id="IPR058060">
    <property type="entry name" value="HYC_CC_PP"/>
</dbReference>
<dbReference type="Pfam" id="PF26622">
    <property type="entry name" value="DUF8199"/>
    <property type="match status" value="1"/>
</dbReference>
<evidence type="ECO:0000313" key="1">
    <source>
        <dbReference type="EMBL" id="SHI66900.1"/>
    </source>
</evidence>
<accession>A0A1M6D107</accession>